<accession>A0A0J6Y169</accession>
<evidence type="ECO:0000313" key="2">
    <source>
        <dbReference type="EMBL" id="KMP00744.1"/>
    </source>
</evidence>
<reference evidence="3" key="1">
    <citation type="journal article" date="2010" name="Genome Res.">
        <title>Population genomic sequencing of Coccidioides fungi reveals recent hybridization and transposon control.</title>
        <authorList>
            <person name="Neafsey D.E."/>
            <person name="Barker B.M."/>
            <person name="Sharpton T.J."/>
            <person name="Stajich J.E."/>
            <person name="Park D.J."/>
            <person name="Whiston E."/>
            <person name="Hung C.-Y."/>
            <person name="McMahan C."/>
            <person name="White J."/>
            <person name="Sykes S."/>
            <person name="Heiman D."/>
            <person name="Young S."/>
            <person name="Zeng Q."/>
            <person name="Abouelleil A."/>
            <person name="Aftuck L."/>
            <person name="Bessette D."/>
            <person name="Brown A."/>
            <person name="FitzGerald M."/>
            <person name="Lui A."/>
            <person name="Macdonald J.P."/>
            <person name="Priest M."/>
            <person name="Orbach M.J."/>
            <person name="Galgiani J.N."/>
            <person name="Kirkland T.N."/>
            <person name="Cole G.T."/>
            <person name="Birren B.W."/>
            <person name="Henn M.R."/>
            <person name="Taylor J.W."/>
            <person name="Rounsley S.D."/>
        </authorList>
    </citation>
    <scope>NUCLEOTIDE SEQUENCE [LARGE SCALE GENOMIC DNA]</scope>
    <source>
        <strain evidence="3">RMSCC 2394</strain>
    </source>
</reference>
<feature type="region of interest" description="Disordered" evidence="1">
    <location>
        <begin position="248"/>
        <end position="300"/>
    </location>
</feature>
<evidence type="ECO:0000256" key="1">
    <source>
        <dbReference type="SAM" id="MobiDB-lite"/>
    </source>
</evidence>
<dbReference type="EMBL" id="DS028093">
    <property type="protein sequence ID" value="KMP00744.1"/>
    <property type="molecule type" value="Genomic_DNA"/>
</dbReference>
<dbReference type="Proteomes" id="UP000054565">
    <property type="component" value="Unassembled WGS sequence"/>
</dbReference>
<proteinExistence type="predicted"/>
<protein>
    <submittedName>
        <fullName evidence="2">Uncharacterized protein</fullName>
    </submittedName>
</protein>
<evidence type="ECO:0000313" key="3">
    <source>
        <dbReference type="Proteomes" id="UP000054565"/>
    </source>
</evidence>
<sequence>MAWMPTLPKSPSAANGSSVEYHMVAESSHLWPPNPPLPSQTNLPPALFWSFPRYADAQTKTPWHPSPPLVPQTASISGDGLWLLDSLDPGPRRDLILIFFFLLSFTSFFLLDDGALQVTRLVMFQSQRSVSAPPRRLIVTPTEIPTVAEPSPLSLDMGRNYGSQLGSQPPSESLQLEARLRAPSLGISAFHNMIRHKISSHLKTPSLSSGQLLGVLPGDLAHPRNHLLGGHALLCLVQFKSIEILRAVGSNSSPPPNHDGSGRDYPRRAHPVPWVIQGTPIPKWGKTKKQKKPACPYPTDNRAKSVINSALSKDLHLPLASCRHCQPTISNPQLIGSKCP</sequence>
<dbReference type="AlphaFoldDB" id="A0A0J6Y169"/>
<organism evidence="2 3">
    <name type="scientific">Coccidioides immitis RMSCC 2394</name>
    <dbReference type="NCBI Taxonomy" id="404692"/>
    <lineage>
        <taxon>Eukaryota</taxon>
        <taxon>Fungi</taxon>
        <taxon>Dikarya</taxon>
        <taxon>Ascomycota</taxon>
        <taxon>Pezizomycotina</taxon>
        <taxon>Eurotiomycetes</taxon>
        <taxon>Eurotiomycetidae</taxon>
        <taxon>Onygenales</taxon>
        <taxon>Onygenaceae</taxon>
        <taxon>Coccidioides</taxon>
    </lineage>
</organism>
<name>A0A0J6Y169_COCIT</name>
<gene>
    <name evidence="2" type="ORF">CIRG_00885</name>
</gene>